<dbReference type="PROSITE" id="PS51257">
    <property type="entry name" value="PROKAR_LIPOPROTEIN"/>
    <property type="match status" value="1"/>
</dbReference>
<accession>A0ABQ5MN40</accession>
<dbReference type="EMBL" id="BRVO01000004">
    <property type="protein sequence ID" value="GLB50794.1"/>
    <property type="molecule type" value="Genomic_DNA"/>
</dbReference>
<protein>
    <recommendedName>
        <fullName evidence="3">Lipoprotein</fullName>
    </recommendedName>
</protein>
<evidence type="ECO:0000313" key="2">
    <source>
        <dbReference type="Proteomes" id="UP001143543"/>
    </source>
</evidence>
<gene>
    <name evidence="1" type="ORF">Y10_31620</name>
</gene>
<dbReference type="Proteomes" id="UP001143543">
    <property type="component" value="Unassembled WGS sequence"/>
</dbReference>
<proteinExistence type="predicted"/>
<reference evidence="1" key="1">
    <citation type="submission" date="2022-07" db="EMBL/GenBank/DDBJ databases">
        <title>Taxonomy of Novel Oxalotrophic and Methylotrophic Bacteria.</title>
        <authorList>
            <person name="Sahin N."/>
            <person name="Tani A."/>
        </authorList>
    </citation>
    <scope>NUCLEOTIDE SEQUENCE</scope>
    <source>
        <strain evidence="1">Y10</strain>
    </source>
</reference>
<keyword evidence="2" id="KW-1185">Reference proteome</keyword>
<name>A0ABQ5MN40_9FLAO</name>
<comment type="caution">
    <text evidence="1">The sequence shown here is derived from an EMBL/GenBank/DDBJ whole genome shotgun (WGS) entry which is preliminary data.</text>
</comment>
<sequence length="148" mass="16535">MKHLLIACSFIVLFACNSQKKASETKVKEDTNYTFTYTKKSRGNYTTTTVSTEGATVINALTQEKKNITVPPNAWENLIAAVKQIDLSEINTFEAPTQNRYTDRAATATLTITYQDNTYTSVEFDHGNPPAQLRDMVSKIVALTETEK</sequence>
<evidence type="ECO:0008006" key="3">
    <source>
        <dbReference type="Google" id="ProtNLM"/>
    </source>
</evidence>
<evidence type="ECO:0000313" key="1">
    <source>
        <dbReference type="EMBL" id="GLB50794.1"/>
    </source>
</evidence>
<dbReference type="RefSeq" id="WP_281766426.1">
    <property type="nucleotide sequence ID" value="NZ_BRVO01000004.1"/>
</dbReference>
<organism evidence="1 2">
    <name type="scientific">Neptunitalea lumnitzerae</name>
    <dbReference type="NCBI Taxonomy" id="2965509"/>
    <lineage>
        <taxon>Bacteria</taxon>
        <taxon>Pseudomonadati</taxon>
        <taxon>Bacteroidota</taxon>
        <taxon>Flavobacteriia</taxon>
        <taxon>Flavobacteriales</taxon>
        <taxon>Flavobacteriaceae</taxon>
        <taxon>Neptunitalea</taxon>
    </lineage>
</organism>